<evidence type="ECO:0000259" key="2">
    <source>
        <dbReference type="Pfam" id="PF00535"/>
    </source>
</evidence>
<dbReference type="GO" id="GO:0005886">
    <property type="term" value="C:plasma membrane"/>
    <property type="evidence" value="ECO:0007669"/>
    <property type="project" value="TreeGrafter"/>
</dbReference>
<keyword evidence="3" id="KW-0808">Transferase</keyword>
<dbReference type="STRING" id="249189.RV04_GL000648"/>
<comment type="caution">
    <text evidence="3">The sequence shown here is derived from an EMBL/GenBank/DDBJ whole genome shotgun (WGS) entry which is preliminary data.</text>
</comment>
<evidence type="ECO:0000313" key="4">
    <source>
        <dbReference type="Proteomes" id="UP000182077"/>
    </source>
</evidence>
<evidence type="ECO:0000256" key="1">
    <source>
        <dbReference type="SAM" id="Phobius"/>
    </source>
</evidence>
<dbReference type="GO" id="GO:0016740">
    <property type="term" value="F:transferase activity"/>
    <property type="evidence" value="ECO:0007669"/>
    <property type="project" value="UniProtKB-KW"/>
</dbReference>
<gene>
    <name evidence="3" type="ORF">RV04_GL000648</name>
</gene>
<proteinExistence type="predicted"/>
<organism evidence="3 4">
    <name type="scientific">Enterococcus hermanniensis</name>
    <dbReference type="NCBI Taxonomy" id="249189"/>
    <lineage>
        <taxon>Bacteria</taxon>
        <taxon>Bacillati</taxon>
        <taxon>Bacillota</taxon>
        <taxon>Bacilli</taxon>
        <taxon>Lactobacillales</taxon>
        <taxon>Enterococcaceae</taxon>
        <taxon>Enterococcus</taxon>
    </lineage>
</organism>
<dbReference type="InterPro" id="IPR029044">
    <property type="entry name" value="Nucleotide-diphossugar_trans"/>
</dbReference>
<dbReference type="CDD" id="cd04187">
    <property type="entry name" value="DPM1_like_bac"/>
    <property type="match status" value="1"/>
</dbReference>
<dbReference type="Pfam" id="PF00535">
    <property type="entry name" value="Glycos_transf_2"/>
    <property type="match status" value="1"/>
</dbReference>
<dbReference type="Proteomes" id="UP000182077">
    <property type="component" value="Unassembled WGS sequence"/>
</dbReference>
<dbReference type="InterPro" id="IPR001173">
    <property type="entry name" value="Glyco_trans_2-like"/>
</dbReference>
<feature type="transmembrane region" description="Helical" evidence="1">
    <location>
        <begin position="228"/>
        <end position="253"/>
    </location>
</feature>
<keyword evidence="1" id="KW-0812">Transmembrane</keyword>
<protein>
    <submittedName>
        <fullName evidence="3">Glycosyl transferase</fullName>
    </submittedName>
</protein>
<dbReference type="OrthoDB" id="9807778at2"/>
<name>A0A1L8THP6_9ENTE</name>
<dbReference type="RefSeq" id="WP_071858603.1">
    <property type="nucleotide sequence ID" value="NZ_JBHSHK010000020.1"/>
</dbReference>
<dbReference type="PANTHER" id="PTHR48090:SF8">
    <property type="entry name" value="GLYCOSYLTRANSFERASE CSBB-RELATED"/>
    <property type="match status" value="1"/>
</dbReference>
<reference evidence="3 4" key="1">
    <citation type="submission" date="2014-12" db="EMBL/GenBank/DDBJ databases">
        <title>Draft genome sequences of 29 type strains of Enterococci.</title>
        <authorList>
            <person name="Zhong Z."/>
            <person name="Sun Z."/>
            <person name="Liu W."/>
            <person name="Zhang W."/>
            <person name="Zhang H."/>
        </authorList>
    </citation>
    <scope>NUCLEOTIDE SEQUENCE [LARGE SCALE GENOMIC DNA]</scope>
    <source>
        <strain evidence="3 4">DSM 17122</strain>
    </source>
</reference>
<dbReference type="SUPFAM" id="SSF53448">
    <property type="entry name" value="Nucleotide-diphospho-sugar transferases"/>
    <property type="match status" value="1"/>
</dbReference>
<accession>A0A1L8THP6</accession>
<keyword evidence="1" id="KW-1133">Transmembrane helix</keyword>
<sequence length="316" mass="36072">MITLIIPCFNEEETIPIYFEEMEKVKMEVNHDFEYIFINDGSKDKTLDILRKLAVKHPFVRYISFSRNFGKEAALYAGLQSSKGELITVMDVDLQDPPELLPQMIEMIETSDIDCVGTRRADRKGEPPIRSFFAKKFYQLINRISNTEMVDGARDYRLMTRQMVDSILELTEYNRFSKGLFSWVGFKTEYLSFENRERSAGETSWSFWKLFNYSIDGIVNFSDAPLNIASFIGAFSCVASGIAMIFIIIRALIFGDPTSGWPSLVTIILFIGGAQLLALGIIGKYIGKIFLETKKRPIYIVKETEHNNIFGGGKNE</sequence>
<dbReference type="Gene3D" id="3.90.550.10">
    <property type="entry name" value="Spore Coat Polysaccharide Biosynthesis Protein SpsA, Chain A"/>
    <property type="match status" value="1"/>
</dbReference>
<dbReference type="AlphaFoldDB" id="A0A1L8THP6"/>
<feature type="transmembrane region" description="Helical" evidence="1">
    <location>
        <begin position="265"/>
        <end position="286"/>
    </location>
</feature>
<evidence type="ECO:0000313" key="3">
    <source>
        <dbReference type="EMBL" id="OJG43652.1"/>
    </source>
</evidence>
<keyword evidence="4" id="KW-1185">Reference proteome</keyword>
<dbReference type="PANTHER" id="PTHR48090">
    <property type="entry name" value="UNDECAPRENYL-PHOSPHATE 4-DEOXY-4-FORMAMIDO-L-ARABINOSE TRANSFERASE-RELATED"/>
    <property type="match status" value="1"/>
</dbReference>
<dbReference type="EMBL" id="JXKQ01000013">
    <property type="protein sequence ID" value="OJG43652.1"/>
    <property type="molecule type" value="Genomic_DNA"/>
</dbReference>
<keyword evidence="1" id="KW-0472">Membrane</keyword>
<dbReference type="InterPro" id="IPR050256">
    <property type="entry name" value="Glycosyltransferase_2"/>
</dbReference>
<feature type="domain" description="Glycosyltransferase 2-like" evidence="2">
    <location>
        <begin position="4"/>
        <end position="167"/>
    </location>
</feature>